<accession>A0A1I0NBM6</accession>
<reference evidence="2" key="1">
    <citation type="submission" date="2016-10" db="EMBL/GenBank/DDBJ databases">
        <authorList>
            <person name="Varghese N."/>
        </authorList>
    </citation>
    <scope>NUCLEOTIDE SEQUENCE [LARGE SCALE GENOMIC DNA]</scope>
    <source>
        <strain evidence="2">CGMCC 1.12284</strain>
    </source>
</reference>
<dbReference type="Proteomes" id="UP000183275">
    <property type="component" value="Unassembled WGS sequence"/>
</dbReference>
<name>A0A1I0NBM6_9EURY</name>
<evidence type="ECO:0000313" key="2">
    <source>
        <dbReference type="Proteomes" id="UP000183275"/>
    </source>
</evidence>
<keyword evidence="2" id="KW-1185">Reference proteome</keyword>
<dbReference type="EMBL" id="FOIS01000002">
    <property type="protein sequence ID" value="SEV98235.1"/>
    <property type="molecule type" value="Genomic_DNA"/>
</dbReference>
<proteinExistence type="predicted"/>
<gene>
    <name evidence="1" type="ORF">SAMN05216285_1512</name>
</gene>
<dbReference type="STRING" id="1202768.SAMN05216285_1512"/>
<dbReference type="AlphaFoldDB" id="A0A1I0NBM6"/>
<sequence length="215" mass="23796">MTEEQTLTGKLVESFADVIHDVDRTIGENKDYGAGIGPHDENDQVDALIEEVRRQDNLPGDVSTAKSDPSGVTYPGTQSADLVIEAPELTEYCEAKLFRFIKANGNPSPRGYSKVFSPYQSHSPRSFIHDVDKLAAADIRAAKTLLGIYYRPIKGAGSHITGQAIAKKFVSDVEQWTEHEISLDTVVPFSGLQHDVHQRGAILAWKLDDQPERFF</sequence>
<protein>
    <submittedName>
        <fullName evidence="1">Uncharacterized protein</fullName>
    </submittedName>
</protein>
<dbReference type="RefSeq" id="WP_049988536.1">
    <property type="nucleotide sequence ID" value="NZ_FOIS01000002.1"/>
</dbReference>
<evidence type="ECO:0000313" key="1">
    <source>
        <dbReference type="EMBL" id="SEV98235.1"/>
    </source>
</evidence>
<dbReference type="OrthoDB" id="193791at2157"/>
<organism evidence="1 2">
    <name type="scientific">Natrinema salifodinae</name>
    <dbReference type="NCBI Taxonomy" id="1202768"/>
    <lineage>
        <taxon>Archaea</taxon>
        <taxon>Methanobacteriati</taxon>
        <taxon>Methanobacteriota</taxon>
        <taxon>Stenosarchaea group</taxon>
        <taxon>Halobacteria</taxon>
        <taxon>Halobacteriales</taxon>
        <taxon>Natrialbaceae</taxon>
        <taxon>Natrinema</taxon>
    </lineage>
</organism>